<feature type="domain" description="Regulator of MON1-CCZ1 complex N-terminal" evidence="3">
    <location>
        <begin position="41"/>
        <end position="157"/>
    </location>
</feature>
<dbReference type="PANTHER" id="PTHR12897:SF4">
    <property type="entry name" value="REGULATOR OF MON1-CCZ1 COMPLEX"/>
    <property type="match status" value="1"/>
</dbReference>
<feature type="region of interest" description="Disordered" evidence="1">
    <location>
        <begin position="316"/>
        <end position="337"/>
    </location>
</feature>
<feature type="compositionally biased region" description="Polar residues" evidence="1">
    <location>
        <begin position="519"/>
        <end position="543"/>
    </location>
</feature>
<dbReference type="SUPFAM" id="SSF53335">
    <property type="entry name" value="S-adenosyl-L-methionine-dependent methyltransferases"/>
    <property type="match status" value="1"/>
</dbReference>
<reference evidence="4 5" key="1">
    <citation type="journal article" date="2024" name="G3 (Bethesda)">
        <title>Genome assembly of Hibiscus sabdariffa L. provides insights into metabolisms of medicinal natural products.</title>
        <authorList>
            <person name="Kim T."/>
        </authorList>
    </citation>
    <scope>NUCLEOTIDE SEQUENCE [LARGE SCALE GENOMIC DNA]</scope>
    <source>
        <strain evidence="4">TK-2024</strain>
        <tissue evidence="4">Old leaves</tissue>
    </source>
</reference>
<dbReference type="InterPro" id="IPR040371">
    <property type="entry name" value="RMC1"/>
</dbReference>
<evidence type="ECO:0000256" key="1">
    <source>
        <dbReference type="SAM" id="MobiDB-lite"/>
    </source>
</evidence>
<dbReference type="InterPro" id="IPR029063">
    <property type="entry name" value="SAM-dependent_MTases_sf"/>
</dbReference>
<feature type="domain" description="Mic1" evidence="2">
    <location>
        <begin position="532"/>
        <end position="717"/>
    </location>
</feature>
<protein>
    <recommendedName>
        <fullName evidence="6">Mic1 domain-containing protein</fullName>
    </recommendedName>
</protein>
<dbReference type="InterPro" id="IPR049040">
    <property type="entry name" value="RMC1_N"/>
</dbReference>
<comment type="caution">
    <text evidence="4">The sequence shown here is derived from an EMBL/GenBank/DDBJ whole genome shotgun (WGS) entry which is preliminary data.</text>
</comment>
<dbReference type="Proteomes" id="UP001472677">
    <property type="component" value="Unassembled WGS sequence"/>
</dbReference>
<dbReference type="PANTHER" id="PTHR12897">
    <property type="entry name" value="COLON CANCER-ASSOCIATED PROTEIN MIC1"/>
    <property type="match status" value="1"/>
</dbReference>
<feature type="compositionally biased region" description="Polar residues" evidence="1">
    <location>
        <begin position="498"/>
        <end position="509"/>
    </location>
</feature>
<dbReference type="InterPro" id="IPR009755">
    <property type="entry name" value="RMC1_C"/>
</dbReference>
<sequence>MAGKASSSQTSVGGLGSGAVSHVFIQYPPLRCNIPGSRGFYYDDGNKLLISPTSDQVFSWKTVPFSPNAAPNIDSITEGPICSIRFSLDEKLIAVQRSNTSIDFLHRETGEVFTHRCKSESESMLGFFWTDCPSCDIVVVKISGLDLFAYDHASKSLALVETKKMNVSWYVYTHESRLVVLASGMQCKSFHGFQLSSAGIIRLPKFEMVMAKPEANSKPVLASEDVYIVTVYGRIYCLQVDRVAMALHSYRFYRDAIIQQGSLPIYSSKVAVSVVDNVLLVHQVDAKVVILYDIFSDSRAPISAPLPVLLRGFSRSDSFTSRPSTKESESLQASDSNDNESIVYGDGWTFLVPDLICDIANNCLWKIHLDLEAISASSSEIPSVLEFLQRRKLEANKAKQLCLAITQTMILECRPITMVAKAMDVLLTSYAHSLKTGSYFKGIKTERTPSSVLNVSGSGQVIDVNTGRTDGLGKSLQHESASRVNSVSASDTEDSSSFEPSKISSNDTQFDGGKVDTGAESSTTGNPLNASVSDQQESQLTSPAISPDEMYKFVFAPIEEEMIGEPSYLVAIILELFRSANLEKVKVHPNLFVLTIQLLARSEQYAELGLFVINKIIEPSKEVALQLLESGRQNFRIRKLGSDMLRQLSLHQDYVLLLVQDGYYLEALRYTRKHKVTTIRPSLFLEAAFTSNDSQHLAAVLRFFSDFIPGFRSTSDFFTRCMRDDKGVVGSHNYRFLAMGKGNAETKQRYTGMRFFCFQLAKEEAAKNICCENEPSPVLIFSYGHGHGYTCKPPNTAVLIVMPQGSLLIQPTFSRKSLLYNHQPLAGAANASSEGVVSVINIEDFNEKDWSFLDSDELNSEQAKWNIGRITCAGNVSDTSRVLVSVGSEGFVDHLVESSPSQLLLVVHDSIFVLAMIKEKYDEVKCWQGELIYVPEKWSPLDVVFLYFLPALPFELDQIFAAMAKRCSPGARVVISYPLGREMLEQQRKQFPDIIIGNLPEKKPLQNVAADHSFEMTEFVDEPGFYLAVLKFTKANS</sequence>
<evidence type="ECO:0000259" key="3">
    <source>
        <dbReference type="Pfam" id="PF21029"/>
    </source>
</evidence>
<gene>
    <name evidence="4" type="ORF">V6N12_014736</name>
</gene>
<dbReference type="Pfam" id="PF21029">
    <property type="entry name" value="RMC1_N"/>
    <property type="match status" value="1"/>
</dbReference>
<feature type="region of interest" description="Disordered" evidence="1">
    <location>
        <begin position="464"/>
        <end position="543"/>
    </location>
</feature>
<dbReference type="Pfam" id="PF07035">
    <property type="entry name" value="RMC1_C"/>
    <property type="match status" value="1"/>
</dbReference>
<evidence type="ECO:0000313" key="4">
    <source>
        <dbReference type="EMBL" id="KAK8542133.1"/>
    </source>
</evidence>
<proteinExistence type="predicted"/>
<evidence type="ECO:0000313" key="5">
    <source>
        <dbReference type="Proteomes" id="UP001472677"/>
    </source>
</evidence>
<evidence type="ECO:0000259" key="2">
    <source>
        <dbReference type="Pfam" id="PF07035"/>
    </source>
</evidence>
<keyword evidence="5" id="KW-1185">Reference proteome</keyword>
<organism evidence="4 5">
    <name type="scientific">Hibiscus sabdariffa</name>
    <name type="common">roselle</name>
    <dbReference type="NCBI Taxonomy" id="183260"/>
    <lineage>
        <taxon>Eukaryota</taxon>
        <taxon>Viridiplantae</taxon>
        <taxon>Streptophyta</taxon>
        <taxon>Embryophyta</taxon>
        <taxon>Tracheophyta</taxon>
        <taxon>Spermatophyta</taxon>
        <taxon>Magnoliopsida</taxon>
        <taxon>eudicotyledons</taxon>
        <taxon>Gunneridae</taxon>
        <taxon>Pentapetalae</taxon>
        <taxon>rosids</taxon>
        <taxon>malvids</taxon>
        <taxon>Malvales</taxon>
        <taxon>Malvaceae</taxon>
        <taxon>Malvoideae</taxon>
        <taxon>Hibiscus</taxon>
    </lineage>
</organism>
<accession>A0ABR2DL30</accession>
<evidence type="ECO:0008006" key="6">
    <source>
        <dbReference type="Google" id="ProtNLM"/>
    </source>
</evidence>
<name>A0ABR2DL30_9ROSI</name>
<dbReference type="EMBL" id="JBBPBM010000024">
    <property type="protein sequence ID" value="KAK8542133.1"/>
    <property type="molecule type" value="Genomic_DNA"/>
</dbReference>